<reference evidence="5 6" key="1">
    <citation type="submission" date="2016-11" db="EMBL/GenBank/DDBJ databases">
        <authorList>
            <person name="Jaros S."/>
            <person name="Januszkiewicz K."/>
            <person name="Wedrychowicz H."/>
        </authorList>
    </citation>
    <scope>NUCLEOTIDE SEQUENCE [LARGE SCALE GENOMIC DNA]</scope>
    <source>
        <strain evidence="5 6">DSM 15692</strain>
    </source>
</reference>
<gene>
    <name evidence="5" type="ORF">SAMN02745249_00884</name>
</gene>
<proteinExistence type="predicted"/>
<name>A0A1M4VCZ2_9LACT</name>
<evidence type="ECO:0000313" key="6">
    <source>
        <dbReference type="Proteomes" id="UP000184128"/>
    </source>
</evidence>
<keyword evidence="3" id="KW-0804">Transcription</keyword>
<evidence type="ECO:0000256" key="1">
    <source>
        <dbReference type="ARBA" id="ARBA00023015"/>
    </source>
</evidence>
<keyword evidence="1" id="KW-0805">Transcription regulation</keyword>
<dbReference type="EMBL" id="FQUF01000011">
    <property type="protein sequence ID" value="SHE66852.1"/>
    <property type="molecule type" value="Genomic_DNA"/>
</dbReference>
<evidence type="ECO:0000256" key="3">
    <source>
        <dbReference type="ARBA" id="ARBA00023163"/>
    </source>
</evidence>
<dbReference type="PROSITE" id="PS50949">
    <property type="entry name" value="HTH_GNTR"/>
    <property type="match status" value="1"/>
</dbReference>
<dbReference type="STRING" id="1121025.SAMN02745249_00884"/>
<dbReference type="InterPro" id="IPR036390">
    <property type="entry name" value="WH_DNA-bd_sf"/>
</dbReference>
<dbReference type="AlphaFoldDB" id="A0A1M4VCZ2"/>
<feature type="domain" description="HTH gntR-type" evidence="4">
    <location>
        <begin position="10"/>
        <end position="78"/>
    </location>
</feature>
<dbReference type="PANTHER" id="PTHR38445">
    <property type="entry name" value="HTH-TYPE TRANSCRIPTIONAL REPRESSOR YTRA"/>
    <property type="match status" value="1"/>
</dbReference>
<keyword evidence="2 5" id="KW-0238">DNA-binding</keyword>
<dbReference type="SMART" id="SM00345">
    <property type="entry name" value="HTH_GNTR"/>
    <property type="match status" value="1"/>
</dbReference>
<dbReference type="Proteomes" id="UP000184128">
    <property type="component" value="Unassembled WGS sequence"/>
</dbReference>
<dbReference type="InterPro" id="IPR000524">
    <property type="entry name" value="Tscrpt_reg_HTH_GntR"/>
</dbReference>
<dbReference type="Gene3D" id="1.10.10.10">
    <property type="entry name" value="Winged helix-like DNA-binding domain superfamily/Winged helix DNA-binding domain"/>
    <property type="match status" value="1"/>
</dbReference>
<keyword evidence="6" id="KW-1185">Reference proteome</keyword>
<evidence type="ECO:0000256" key="2">
    <source>
        <dbReference type="ARBA" id="ARBA00023125"/>
    </source>
</evidence>
<organism evidence="5 6">
    <name type="scientific">Atopostipes suicloacalis DSM 15692</name>
    <dbReference type="NCBI Taxonomy" id="1121025"/>
    <lineage>
        <taxon>Bacteria</taxon>
        <taxon>Bacillati</taxon>
        <taxon>Bacillota</taxon>
        <taxon>Bacilli</taxon>
        <taxon>Lactobacillales</taxon>
        <taxon>Carnobacteriaceae</taxon>
        <taxon>Atopostipes</taxon>
    </lineage>
</organism>
<dbReference type="InterPro" id="IPR036388">
    <property type="entry name" value="WH-like_DNA-bd_sf"/>
</dbReference>
<dbReference type="OrthoDB" id="362473at2"/>
<evidence type="ECO:0000313" key="5">
    <source>
        <dbReference type="EMBL" id="SHE66852.1"/>
    </source>
</evidence>
<dbReference type="CDD" id="cd07377">
    <property type="entry name" value="WHTH_GntR"/>
    <property type="match status" value="1"/>
</dbReference>
<dbReference type="RefSeq" id="WP_073297002.1">
    <property type="nucleotide sequence ID" value="NZ_FQUF01000011.1"/>
</dbReference>
<accession>A0A1M4VCZ2</accession>
<dbReference type="PANTHER" id="PTHR38445:SF6">
    <property type="entry name" value="GNTR-FAMILY TRANSCRIPTIONAL REGULATOR"/>
    <property type="match status" value="1"/>
</dbReference>
<dbReference type="GO" id="GO:0003677">
    <property type="term" value="F:DNA binding"/>
    <property type="evidence" value="ECO:0007669"/>
    <property type="project" value="UniProtKB-KW"/>
</dbReference>
<protein>
    <submittedName>
        <fullName evidence="5">DNA-binding transcriptional regulator YhcF, GntR family</fullName>
    </submittedName>
</protein>
<dbReference type="GO" id="GO:0003700">
    <property type="term" value="F:DNA-binding transcription factor activity"/>
    <property type="evidence" value="ECO:0007669"/>
    <property type="project" value="InterPro"/>
</dbReference>
<dbReference type="Pfam" id="PF00392">
    <property type="entry name" value="GntR"/>
    <property type="match status" value="1"/>
</dbReference>
<evidence type="ECO:0000259" key="4">
    <source>
        <dbReference type="PROSITE" id="PS50949"/>
    </source>
</evidence>
<dbReference type="SUPFAM" id="SSF46785">
    <property type="entry name" value="Winged helix' DNA-binding domain"/>
    <property type="match status" value="1"/>
</dbReference>
<sequence>MTQVNFNSRDPIYLQVIDHFRERLVGDELVLGAELPSRRQIARQLGINPNTVQRAFSEMEEQKWIYTEPNRPSRVTENPATIQKLKKEFVEEAVKEFVASIQTIDITYEEVSELIANEIKKQSTKNGGTQDD</sequence>